<dbReference type="WBParaSite" id="ES5_v2.g13044.t1">
    <property type="protein sequence ID" value="ES5_v2.g13044.t1"/>
    <property type="gene ID" value="ES5_v2.g13044"/>
</dbReference>
<proteinExistence type="predicted"/>
<evidence type="ECO:0000313" key="1">
    <source>
        <dbReference type="Proteomes" id="UP000887579"/>
    </source>
</evidence>
<organism evidence="1 2">
    <name type="scientific">Panagrolaimus sp. ES5</name>
    <dbReference type="NCBI Taxonomy" id="591445"/>
    <lineage>
        <taxon>Eukaryota</taxon>
        <taxon>Metazoa</taxon>
        <taxon>Ecdysozoa</taxon>
        <taxon>Nematoda</taxon>
        <taxon>Chromadorea</taxon>
        <taxon>Rhabditida</taxon>
        <taxon>Tylenchina</taxon>
        <taxon>Panagrolaimomorpha</taxon>
        <taxon>Panagrolaimoidea</taxon>
        <taxon>Panagrolaimidae</taxon>
        <taxon>Panagrolaimus</taxon>
    </lineage>
</organism>
<protein>
    <submittedName>
        <fullName evidence="2">RNA helicase</fullName>
    </submittedName>
</protein>
<sequence length="1023" mass="118683">MDEHAFYNALLDEVTDDEISNSDDESIKEVVVSNEINIKNCSIYELGVLTILQYESKIALKFDGYSEYITFFNNDSNVFKMRGELDGYSFVFKYDNEVKGHMDIIKNKNTEKDQWKMFEEFVQKVIKFKHNPKSTTNFEEFVSDIDEQLKFECQCNTRTAKNNTAIITFNNNIFKIQLDGNEKSWIIDKSIKICCITYETGIVFYYSGKSMKKHFGLYCENAADKKEVIKIFKNFVNCNNEDEEIDELINFQNDEIEYVKGIEENEEEEIIDDHSLAPRTGGIIFPLSSGKKRFSYHVGCNISTEVLELWFKENIHKQPPPHWRDHPQANIVRQEFIEGDPIEEDREQKKYEYQPRRTMKSVTNKNILVSYEEIVSTDIVYQENVANVLCIAQDLHPDYLTILSSALSQPLSKNQLTPTMKKMLQYDYGRNSKRAAKKFKAAASIEYIEKMQECIVPIFTEINAEIVCDAEEAPSTLKYYTFYIECNKEFDTSGQFLIVKSESLKLQDTIYVYHAYCYKTENGYKFIAPNQDECKRFKQIEIITIYRKPSTREFENMCRLSRDLFKMDEIAQKIFDTTDDPPVNPIPYPVTVTQPLNDTQELAVKGLLNQHPRNVFVLFGPPGTGKTYTLITAIEAIKKAFDKRNKKLCVLVCTHSNMAADNFAIALIKAGIFENHQMFRSISSRLSNTPRHPSIYPITKRDKGKYYIPKNRTWRDKLYVVICIIGHHRCLLKLFGIDYFTHIYIDEAGQARDAEVIMPLFTFGSKNTLFAIAGDPKQLDPVITSEILRNPEYNTKLSTISRINDHPEYTEFRKNVKNFVILNTNYRSQMHISNLVSFLIYENILISNIPSDCNDFIGYSLLPNKAIPIVFCAINGKEERVGTSYKNEREVLQIILTIENILTNINMKQSDIGVVTPYKANVYAIKKKLWLQYPEVNVDSVEKYQGSEREVIIISTVRTESLGFLNDPKRLCTAISRPRKLLFIIGCPKILIQDEKWKEMIKYLYESECVIPAKNNSFWCGIF</sequence>
<reference evidence="2" key="1">
    <citation type="submission" date="2022-11" db="UniProtKB">
        <authorList>
            <consortium name="WormBaseParasite"/>
        </authorList>
    </citation>
    <scope>IDENTIFICATION</scope>
</reference>
<accession>A0AC34F7V7</accession>
<evidence type="ECO:0000313" key="2">
    <source>
        <dbReference type="WBParaSite" id="ES5_v2.g13044.t1"/>
    </source>
</evidence>
<name>A0AC34F7V7_9BILA</name>
<dbReference type="Proteomes" id="UP000887579">
    <property type="component" value="Unplaced"/>
</dbReference>